<dbReference type="SUPFAM" id="SSF46689">
    <property type="entry name" value="Homeodomain-like"/>
    <property type="match status" value="1"/>
</dbReference>
<gene>
    <name evidence="6" type="primary">mimR_1</name>
    <name evidence="6" type="ORF">GCM10023175_34980</name>
</gene>
<evidence type="ECO:0000313" key="6">
    <source>
        <dbReference type="EMBL" id="GAA4548514.1"/>
    </source>
</evidence>
<proteinExistence type="predicted"/>
<evidence type="ECO:0000256" key="2">
    <source>
        <dbReference type="ARBA" id="ARBA00022840"/>
    </source>
</evidence>
<dbReference type="InterPro" id="IPR027417">
    <property type="entry name" value="P-loop_NTPase"/>
</dbReference>
<evidence type="ECO:0000313" key="7">
    <source>
        <dbReference type="Proteomes" id="UP001501598"/>
    </source>
</evidence>
<evidence type="ECO:0000256" key="4">
    <source>
        <dbReference type="ARBA" id="ARBA00023163"/>
    </source>
</evidence>
<dbReference type="InterPro" id="IPR058031">
    <property type="entry name" value="AAA_lid_NorR"/>
</dbReference>
<protein>
    <submittedName>
        <fullName evidence="6">Transcriptional regulator MimR</fullName>
    </submittedName>
</protein>
<dbReference type="Gene3D" id="1.10.8.60">
    <property type="match status" value="1"/>
</dbReference>
<dbReference type="InterPro" id="IPR002197">
    <property type="entry name" value="HTH_Fis"/>
</dbReference>
<dbReference type="PROSITE" id="PS50045">
    <property type="entry name" value="SIGMA54_INTERACT_4"/>
    <property type="match status" value="1"/>
</dbReference>
<keyword evidence="4" id="KW-0804">Transcription</keyword>
<keyword evidence="7" id="KW-1185">Reference proteome</keyword>
<organism evidence="6 7">
    <name type="scientific">Pseudonocardia xishanensis</name>
    <dbReference type="NCBI Taxonomy" id="630995"/>
    <lineage>
        <taxon>Bacteria</taxon>
        <taxon>Bacillati</taxon>
        <taxon>Actinomycetota</taxon>
        <taxon>Actinomycetes</taxon>
        <taxon>Pseudonocardiales</taxon>
        <taxon>Pseudonocardiaceae</taxon>
        <taxon>Pseudonocardia</taxon>
    </lineage>
</organism>
<keyword evidence="1" id="KW-0547">Nucleotide-binding</keyword>
<reference evidence="7" key="1">
    <citation type="journal article" date="2019" name="Int. J. Syst. Evol. Microbiol.">
        <title>The Global Catalogue of Microorganisms (GCM) 10K type strain sequencing project: providing services to taxonomists for standard genome sequencing and annotation.</title>
        <authorList>
            <consortium name="The Broad Institute Genomics Platform"/>
            <consortium name="The Broad Institute Genome Sequencing Center for Infectious Disease"/>
            <person name="Wu L."/>
            <person name="Ma J."/>
        </authorList>
    </citation>
    <scope>NUCLEOTIDE SEQUENCE [LARGE SCALE GENOMIC DNA]</scope>
    <source>
        <strain evidence="7">JCM 17906</strain>
    </source>
</reference>
<dbReference type="Pfam" id="PF02954">
    <property type="entry name" value="HTH_8"/>
    <property type="match status" value="1"/>
</dbReference>
<dbReference type="Gene3D" id="3.30.450.40">
    <property type="match status" value="1"/>
</dbReference>
<dbReference type="SUPFAM" id="SSF52540">
    <property type="entry name" value="P-loop containing nucleoside triphosphate hydrolases"/>
    <property type="match status" value="1"/>
</dbReference>
<name>A0ABP8RV31_9PSEU</name>
<dbReference type="PANTHER" id="PTHR32071:SF122">
    <property type="entry name" value="SIGMA FACTOR"/>
    <property type="match status" value="1"/>
</dbReference>
<keyword evidence="2" id="KW-0067">ATP-binding</keyword>
<dbReference type="Gene3D" id="3.40.50.300">
    <property type="entry name" value="P-loop containing nucleotide triphosphate hydrolases"/>
    <property type="match status" value="1"/>
</dbReference>
<accession>A0ABP8RV31</accession>
<keyword evidence="3" id="KW-0805">Transcription regulation</keyword>
<dbReference type="EMBL" id="BAABGT010000040">
    <property type="protein sequence ID" value="GAA4548514.1"/>
    <property type="molecule type" value="Genomic_DNA"/>
</dbReference>
<dbReference type="PANTHER" id="PTHR32071">
    <property type="entry name" value="TRANSCRIPTIONAL REGULATORY PROTEIN"/>
    <property type="match status" value="1"/>
</dbReference>
<dbReference type="SUPFAM" id="SSF55781">
    <property type="entry name" value="GAF domain-like"/>
    <property type="match status" value="1"/>
</dbReference>
<evidence type="ECO:0000256" key="1">
    <source>
        <dbReference type="ARBA" id="ARBA00022741"/>
    </source>
</evidence>
<dbReference type="InterPro" id="IPR009057">
    <property type="entry name" value="Homeodomain-like_sf"/>
</dbReference>
<comment type="caution">
    <text evidence="6">The sequence shown here is derived from an EMBL/GenBank/DDBJ whole genome shotgun (WGS) entry which is preliminary data.</text>
</comment>
<dbReference type="InterPro" id="IPR002078">
    <property type="entry name" value="Sigma_54_int"/>
</dbReference>
<dbReference type="Gene3D" id="1.10.10.60">
    <property type="entry name" value="Homeodomain-like"/>
    <property type="match status" value="1"/>
</dbReference>
<feature type="domain" description="Sigma-54 factor interaction" evidence="5">
    <location>
        <begin position="377"/>
        <end position="514"/>
    </location>
</feature>
<dbReference type="InterPro" id="IPR029016">
    <property type="entry name" value="GAF-like_dom_sf"/>
</dbReference>
<dbReference type="Proteomes" id="UP001501598">
    <property type="component" value="Unassembled WGS sequence"/>
</dbReference>
<sequence>MEHGRVGKLGGRDTLMAWERFRSGDAVDIGPAVRPEILASWQRSDHGRFDPEHRLGPVFGNEVDTDSRLYRAAKDILDDLADKLSDTTTAIFLCDPDGMMIDRRWCDGTIERRFHPIPTEPGFYFSEDVVGTTVAALFSAARRPCYVAGAEHFHPEIHDMSCFAAPVRDPVTCEYVAMLDITCLYREANKIVMPLVISAADAISERLGEDSSRRESLLVQSFTRVKRRSSRPLVCVSNDMVITNAAAARLLHQIDQAVLWEHAFEATRGGGSGRREIPLPAGGRVMADCAPILDGREVIGSSIQLERIRRVEASGAAPSVELPGVEGGSAVWKAACQEVATAVACDTPSLLVGEAGSGKLLLACAAAATCYESVQRVDCGDLRSARDVDELVVSLGSDRGAIVLRHIEHLPAEADHRLADALTGALHDERLVLATAVEPVAGAVSRVAALFGSVITIPPLRAHAEDLPAIVRVLLQAKGGRPVRVGQDALQVLIRYPWPGNVAQVRSVLARLTALSAAPLIGAADLPPWLVAAASRRRLTAMEQAEADAIRQAMRAAGGNKTDAAEQLGISRSTFYRKLRRYGVDMETSIF</sequence>
<evidence type="ECO:0000256" key="3">
    <source>
        <dbReference type="ARBA" id="ARBA00023015"/>
    </source>
</evidence>
<dbReference type="Pfam" id="PF25601">
    <property type="entry name" value="AAA_lid_14"/>
    <property type="match status" value="1"/>
</dbReference>
<dbReference type="RefSeq" id="WP_345419181.1">
    <property type="nucleotide sequence ID" value="NZ_BAABGT010000040.1"/>
</dbReference>
<dbReference type="PRINTS" id="PR01590">
    <property type="entry name" value="HTHFIS"/>
</dbReference>
<evidence type="ECO:0000259" key="5">
    <source>
        <dbReference type="PROSITE" id="PS50045"/>
    </source>
</evidence>